<accession>A0A401TM40</accession>
<proteinExistence type="predicted"/>
<dbReference type="Proteomes" id="UP000287033">
    <property type="component" value="Unassembled WGS sequence"/>
</dbReference>
<keyword evidence="3" id="KW-1185">Reference proteome</keyword>
<sequence>MNSHNIRSESVKEPSSNVTGLATFDSTVCHNNRGNPLRDWKRCA</sequence>
<gene>
    <name evidence="2" type="ORF">chiPu_0027696</name>
</gene>
<feature type="compositionally biased region" description="Basic and acidic residues" evidence="1">
    <location>
        <begin position="1"/>
        <end position="12"/>
    </location>
</feature>
<evidence type="ECO:0000313" key="3">
    <source>
        <dbReference type="Proteomes" id="UP000287033"/>
    </source>
</evidence>
<protein>
    <submittedName>
        <fullName evidence="2">Uncharacterized protein</fullName>
    </submittedName>
</protein>
<name>A0A401TM40_CHIPU</name>
<feature type="non-terminal residue" evidence="2">
    <location>
        <position position="44"/>
    </location>
</feature>
<dbReference type="AlphaFoldDB" id="A0A401TM40"/>
<evidence type="ECO:0000313" key="2">
    <source>
        <dbReference type="EMBL" id="GCC43683.1"/>
    </source>
</evidence>
<dbReference type="EMBL" id="BEZZ01111324">
    <property type="protein sequence ID" value="GCC43683.1"/>
    <property type="molecule type" value="Genomic_DNA"/>
</dbReference>
<feature type="region of interest" description="Disordered" evidence="1">
    <location>
        <begin position="1"/>
        <end position="20"/>
    </location>
</feature>
<reference evidence="2 3" key="1">
    <citation type="journal article" date="2018" name="Nat. Ecol. Evol.">
        <title>Shark genomes provide insights into elasmobranch evolution and the origin of vertebrates.</title>
        <authorList>
            <person name="Hara Y"/>
            <person name="Yamaguchi K"/>
            <person name="Onimaru K"/>
            <person name="Kadota M"/>
            <person name="Koyanagi M"/>
            <person name="Keeley SD"/>
            <person name="Tatsumi K"/>
            <person name="Tanaka K"/>
            <person name="Motone F"/>
            <person name="Kageyama Y"/>
            <person name="Nozu R"/>
            <person name="Adachi N"/>
            <person name="Nishimura O"/>
            <person name="Nakagawa R"/>
            <person name="Tanegashima C"/>
            <person name="Kiyatake I"/>
            <person name="Matsumoto R"/>
            <person name="Murakumo K"/>
            <person name="Nishida K"/>
            <person name="Terakita A"/>
            <person name="Kuratani S"/>
            <person name="Sato K"/>
            <person name="Hyodo S Kuraku.S."/>
        </authorList>
    </citation>
    <scope>NUCLEOTIDE SEQUENCE [LARGE SCALE GENOMIC DNA]</scope>
</reference>
<organism evidence="2 3">
    <name type="scientific">Chiloscyllium punctatum</name>
    <name type="common">Brownbanded bambooshark</name>
    <name type="synonym">Hemiscyllium punctatum</name>
    <dbReference type="NCBI Taxonomy" id="137246"/>
    <lineage>
        <taxon>Eukaryota</taxon>
        <taxon>Metazoa</taxon>
        <taxon>Chordata</taxon>
        <taxon>Craniata</taxon>
        <taxon>Vertebrata</taxon>
        <taxon>Chondrichthyes</taxon>
        <taxon>Elasmobranchii</taxon>
        <taxon>Galeomorphii</taxon>
        <taxon>Galeoidea</taxon>
        <taxon>Orectolobiformes</taxon>
        <taxon>Hemiscylliidae</taxon>
        <taxon>Chiloscyllium</taxon>
    </lineage>
</organism>
<evidence type="ECO:0000256" key="1">
    <source>
        <dbReference type="SAM" id="MobiDB-lite"/>
    </source>
</evidence>
<comment type="caution">
    <text evidence="2">The sequence shown here is derived from an EMBL/GenBank/DDBJ whole genome shotgun (WGS) entry which is preliminary data.</text>
</comment>